<dbReference type="Gene3D" id="3.90.550.10">
    <property type="entry name" value="Spore Coat Polysaccharide Biosynthesis Protein SpsA, Chain A"/>
    <property type="match status" value="1"/>
</dbReference>
<organism evidence="2 3">
    <name type="scientific">Paradesertivirga mongoliensis</name>
    <dbReference type="NCBI Taxonomy" id="2100740"/>
    <lineage>
        <taxon>Bacteria</taxon>
        <taxon>Pseudomonadati</taxon>
        <taxon>Bacteroidota</taxon>
        <taxon>Sphingobacteriia</taxon>
        <taxon>Sphingobacteriales</taxon>
        <taxon>Sphingobacteriaceae</taxon>
        <taxon>Paradesertivirga</taxon>
    </lineage>
</organism>
<comment type="caution">
    <text evidence="2">The sequence shown here is derived from an EMBL/GenBank/DDBJ whole genome shotgun (WGS) entry which is preliminary data.</text>
</comment>
<dbReference type="SUPFAM" id="SSF53448">
    <property type="entry name" value="Nucleotide-diphospho-sugar transferases"/>
    <property type="match status" value="1"/>
</dbReference>
<keyword evidence="2" id="KW-0808">Transferase</keyword>
<dbReference type="CDD" id="cd00761">
    <property type="entry name" value="Glyco_tranf_GTA_type"/>
    <property type="match status" value="1"/>
</dbReference>
<dbReference type="InterPro" id="IPR001173">
    <property type="entry name" value="Glyco_trans_2-like"/>
</dbReference>
<keyword evidence="3" id="KW-1185">Reference proteome</keyword>
<protein>
    <submittedName>
        <fullName evidence="2">Glycosyltransferase</fullName>
        <ecNumber evidence="2">2.4.-.-</ecNumber>
    </submittedName>
</protein>
<dbReference type="EC" id="2.4.-.-" evidence="2"/>
<proteinExistence type="predicted"/>
<dbReference type="InterPro" id="IPR029044">
    <property type="entry name" value="Nucleotide-diphossugar_trans"/>
</dbReference>
<name>A0ABW4ZLH1_9SPHI</name>
<dbReference type="GO" id="GO:0016757">
    <property type="term" value="F:glycosyltransferase activity"/>
    <property type="evidence" value="ECO:0007669"/>
    <property type="project" value="UniProtKB-KW"/>
</dbReference>
<evidence type="ECO:0000259" key="1">
    <source>
        <dbReference type="Pfam" id="PF00535"/>
    </source>
</evidence>
<feature type="domain" description="Glycosyltransferase 2-like" evidence="1">
    <location>
        <begin position="9"/>
        <end position="148"/>
    </location>
</feature>
<accession>A0ABW4ZLH1</accession>
<reference evidence="3" key="1">
    <citation type="journal article" date="2019" name="Int. J. Syst. Evol. Microbiol.">
        <title>The Global Catalogue of Microorganisms (GCM) 10K type strain sequencing project: providing services to taxonomists for standard genome sequencing and annotation.</title>
        <authorList>
            <consortium name="The Broad Institute Genomics Platform"/>
            <consortium name="The Broad Institute Genome Sequencing Center for Infectious Disease"/>
            <person name="Wu L."/>
            <person name="Ma J."/>
        </authorList>
    </citation>
    <scope>NUCLEOTIDE SEQUENCE [LARGE SCALE GENOMIC DNA]</scope>
    <source>
        <strain evidence="3">KCTC 42217</strain>
    </source>
</reference>
<dbReference type="Pfam" id="PF00535">
    <property type="entry name" value="Glycos_transf_2"/>
    <property type="match status" value="1"/>
</dbReference>
<gene>
    <name evidence="2" type="ORF">ACFSJU_11015</name>
</gene>
<evidence type="ECO:0000313" key="2">
    <source>
        <dbReference type="EMBL" id="MFD2162923.1"/>
    </source>
</evidence>
<sequence>MYNFKDVTLLITHYNRSSSLERLLKKFDELDCHFGNIIVSDDSSQEEHLNALKRLQENYGCRLITTPVNKGLGNNINKGQDAVTSPYTLYVQEDFVPQQLFPEKLDKGLRFMNDRKTIDMVRFYAYFKYPFLKPVGDGFSEMIFSAWPWYFGYKKFYYYSDHPHLRRSTFFEKFGRYAENEKVERTEYKMMFSFLKKKGKALFYEDYQALFDQKNSSEEPSTVKRNFWRENNTFLISSIRHLYRYLRFNFDLHF</sequence>
<dbReference type="Proteomes" id="UP001597387">
    <property type="component" value="Unassembled WGS sequence"/>
</dbReference>
<evidence type="ECO:0000313" key="3">
    <source>
        <dbReference type="Proteomes" id="UP001597387"/>
    </source>
</evidence>
<dbReference type="EMBL" id="JBHUHZ010000001">
    <property type="protein sequence ID" value="MFD2162923.1"/>
    <property type="molecule type" value="Genomic_DNA"/>
</dbReference>
<keyword evidence="2" id="KW-0328">Glycosyltransferase</keyword>
<dbReference type="RefSeq" id="WP_255902652.1">
    <property type="nucleotide sequence ID" value="NZ_JAFMZO010000003.1"/>
</dbReference>